<name>A0A0E9XB30_ANGAN</name>
<dbReference type="EMBL" id="GBXM01008753">
    <property type="protein sequence ID" value="JAH99824.1"/>
    <property type="molecule type" value="Transcribed_RNA"/>
</dbReference>
<accession>A0A0E9XB30</accession>
<sequence>MLLTLVKADWVHQKVMCCLLRLHTHTCPV</sequence>
<dbReference type="AlphaFoldDB" id="A0A0E9XB30"/>
<reference evidence="1" key="2">
    <citation type="journal article" date="2015" name="Fish Shellfish Immunol.">
        <title>Early steps in the European eel (Anguilla anguilla)-Vibrio vulnificus interaction in the gills: Role of the RtxA13 toxin.</title>
        <authorList>
            <person name="Callol A."/>
            <person name="Pajuelo D."/>
            <person name="Ebbesson L."/>
            <person name="Teles M."/>
            <person name="MacKenzie S."/>
            <person name="Amaro C."/>
        </authorList>
    </citation>
    <scope>NUCLEOTIDE SEQUENCE</scope>
</reference>
<evidence type="ECO:0000313" key="1">
    <source>
        <dbReference type="EMBL" id="JAH99824.1"/>
    </source>
</evidence>
<organism evidence="1">
    <name type="scientific">Anguilla anguilla</name>
    <name type="common">European freshwater eel</name>
    <name type="synonym">Muraena anguilla</name>
    <dbReference type="NCBI Taxonomy" id="7936"/>
    <lineage>
        <taxon>Eukaryota</taxon>
        <taxon>Metazoa</taxon>
        <taxon>Chordata</taxon>
        <taxon>Craniata</taxon>
        <taxon>Vertebrata</taxon>
        <taxon>Euteleostomi</taxon>
        <taxon>Actinopterygii</taxon>
        <taxon>Neopterygii</taxon>
        <taxon>Teleostei</taxon>
        <taxon>Anguilliformes</taxon>
        <taxon>Anguillidae</taxon>
        <taxon>Anguilla</taxon>
    </lineage>
</organism>
<reference evidence="1" key="1">
    <citation type="submission" date="2014-11" db="EMBL/GenBank/DDBJ databases">
        <authorList>
            <person name="Amaro Gonzalez C."/>
        </authorList>
    </citation>
    <scope>NUCLEOTIDE SEQUENCE</scope>
</reference>
<protein>
    <submittedName>
        <fullName evidence="1">Uncharacterized protein</fullName>
    </submittedName>
</protein>
<proteinExistence type="predicted"/>